<accession>A0A6J7WNP3</accession>
<dbReference type="EMBL" id="LR798261">
    <property type="protein sequence ID" value="CAB5218322.1"/>
    <property type="molecule type" value="Genomic_DNA"/>
</dbReference>
<organism evidence="2">
    <name type="scientific">uncultured Caudovirales phage</name>
    <dbReference type="NCBI Taxonomy" id="2100421"/>
    <lineage>
        <taxon>Viruses</taxon>
        <taxon>Duplodnaviria</taxon>
        <taxon>Heunggongvirae</taxon>
        <taxon>Uroviricota</taxon>
        <taxon>Caudoviricetes</taxon>
        <taxon>Peduoviridae</taxon>
        <taxon>Maltschvirus</taxon>
        <taxon>Maltschvirus maltsch</taxon>
    </lineage>
</organism>
<gene>
    <name evidence="2" type="ORF">UFOVP218_1</name>
</gene>
<sequence>MSQNLLGGYISSTFNPLTSGVTSTVEYLVVAGGGGGGGQQSANYGAGGGGAGGL</sequence>
<feature type="region of interest" description="Disordered" evidence="1">
    <location>
        <begin position="34"/>
        <end position="54"/>
    </location>
</feature>
<evidence type="ECO:0000313" key="2">
    <source>
        <dbReference type="EMBL" id="CAB5218322.1"/>
    </source>
</evidence>
<evidence type="ECO:0000256" key="1">
    <source>
        <dbReference type="SAM" id="MobiDB-lite"/>
    </source>
</evidence>
<feature type="non-terminal residue" evidence="2">
    <location>
        <position position="54"/>
    </location>
</feature>
<protein>
    <submittedName>
        <fullName evidence="2">Uncharacterized protein</fullName>
    </submittedName>
</protein>
<reference evidence="2" key="1">
    <citation type="submission" date="2020-05" db="EMBL/GenBank/DDBJ databases">
        <authorList>
            <person name="Chiriac C."/>
            <person name="Salcher M."/>
            <person name="Ghai R."/>
            <person name="Kavagutti S V."/>
        </authorList>
    </citation>
    <scope>NUCLEOTIDE SEQUENCE</scope>
</reference>
<name>A0A6J7WNP3_9CAUD</name>
<proteinExistence type="predicted"/>